<dbReference type="EMBL" id="JACETU010000005">
    <property type="protein sequence ID" value="KAF7428155.1"/>
    <property type="molecule type" value="Genomic_DNA"/>
</dbReference>
<keyword evidence="3" id="KW-1185">Reference proteome</keyword>
<dbReference type="OrthoDB" id="3198848at2759"/>
<accession>A0A8H6ZQZ5</accession>
<feature type="compositionally biased region" description="Low complexity" evidence="1">
    <location>
        <begin position="132"/>
        <end position="146"/>
    </location>
</feature>
<dbReference type="Proteomes" id="UP000623687">
    <property type="component" value="Unassembled WGS sequence"/>
</dbReference>
<organism evidence="2 3">
    <name type="scientific">Pleurotus ostreatus</name>
    <name type="common">Oyster mushroom</name>
    <name type="synonym">White-rot fungus</name>
    <dbReference type="NCBI Taxonomy" id="5322"/>
    <lineage>
        <taxon>Eukaryota</taxon>
        <taxon>Fungi</taxon>
        <taxon>Dikarya</taxon>
        <taxon>Basidiomycota</taxon>
        <taxon>Agaricomycotina</taxon>
        <taxon>Agaricomycetes</taxon>
        <taxon>Agaricomycetidae</taxon>
        <taxon>Agaricales</taxon>
        <taxon>Pleurotineae</taxon>
        <taxon>Pleurotaceae</taxon>
        <taxon>Pleurotus</taxon>
    </lineage>
</organism>
<dbReference type="AlphaFoldDB" id="A0A8H6ZQZ5"/>
<evidence type="ECO:0000256" key="1">
    <source>
        <dbReference type="SAM" id="MobiDB-lite"/>
    </source>
</evidence>
<reference evidence="2" key="1">
    <citation type="submission" date="2019-07" db="EMBL/GenBank/DDBJ databases">
        <authorList>
            <person name="Palmer J.M."/>
        </authorList>
    </citation>
    <scope>NUCLEOTIDE SEQUENCE</scope>
    <source>
        <strain evidence="2">PC9</strain>
    </source>
</reference>
<comment type="caution">
    <text evidence="2">The sequence shown here is derived from an EMBL/GenBank/DDBJ whole genome shotgun (WGS) entry which is preliminary data.</text>
</comment>
<dbReference type="GeneID" id="59377194"/>
<name>A0A8H6ZQZ5_PLEOS</name>
<evidence type="ECO:0000313" key="3">
    <source>
        <dbReference type="Proteomes" id="UP000623687"/>
    </source>
</evidence>
<evidence type="ECO:0000313" key="2">
    <source>
        <dbReference type="EMBL" id="KAF7428155.1"/>
    </source>
</evidence>
<gene>
    <name evidence="2" type="ORF">PC9H_007376</name>
</gene>
<feature type="region of interest" description="Disordered" evidence="1">
    <location>
        <begin position="107"/>
        <end position="160"/>
    </location>
</feature>
<sequence>MATYRTSSTVPADIITYRKDDKLVFVQPASSYVGAIEEARKVFPELGAIPDDRIGFYITATLGHSKAQVRVSESAWCAAIARLLRGEVVDVRVVEADVSISIDPPRYLEVPDTKETSPDFYNANNDIRESRSAPSSRSPSRQASPSGRIRSHRSWWQLPS</sequence>
<dbReference type="RefSeq" id="XP_036630527.1">
    <property type="nucleotide sequence ID" value="XM_036776907.1"/>
</dbReference>
<proteinExistence type="predicted"/>
<dbReference type="VEuPathDB" id="FungiDB:PC9H_007376"/>
<protein>
    <submittedName>
        <fullName evidence="2">Uncharacterized protein</fullName>
    </submittedName>
</protein>